<accession>A0AAV2PG05</accession>
<keyword evidence="6 9" id="KW-0040">ANK repeat</keyword>
<feature type="region of interest" description="Disordered" evidence="10">
    <location>
        <begin position="1752"/>
        <end position="1808"/>
    </location>
</feature>
<feature type="region of interest" description="Disordered" evidence="10">
    <location>
        <begin position="1952"/>
        <end position="1979"/>
    </location>
</feature>
<feature type="region of interest" description="Disordered" evidence="10">
    <location>
        <begin position="3909"/>
        <end position="3940"/>
    </location>
</feature>
<dbReference type="FunFam" id="2.60.220.30:FF:000002">
    <property type="entry name" value="Ankyrin-3 isoform 2"/>
    <property type="match status" value="1"/>
</dbReference>
<evidence type="ECO:0000259" key="11">
    <source>
        <dbReference type="PROSITE" id="PS50017"/>
    </source>
</evidence>
<dbReference type="Gene3D" id="1.10.533.10">
    <property type="entry name" value="Death Domain, Fas"/>
    <property type="match status" value="1"/>
</dbReference>
<dbReference type="PROSITE" id="PS50297">
    <property type="entry name" value="ANK_REP_REGION"/>
    <property type="match status" value="21"/>
</dbReference>
<dbReference type="Gene3D" id="2.60.40.2660">
    <property type="match status" value="1"/>
</dbReference>
<feature type="repeat" description="ANK" evidence="9">
    <location>
        <begin position="473"/>
        <end position="505"/>
    </location>
</feature>
<feature type="compositionally biased region" description="Low complexity" evidence="10">
    <location>
        <begin position="3124"/>
        <end position="3141"/>
    </location>
</feature>
<dbReference type="InterPro" id="IPR000906">
    <property type="entry name" value="ZU5_dom"/>
</dbReference>
<dbReference type="InterPro" id="IPR040745">
    <property type="entry name" value="Ankyrin_UPA"/>
</dbReference>
<keyword evidence="14" id="KW-1185">Reference proteome</keyword>
<feature type="repeat" description="ANK" evidence="9">
    <location>
        <begin position="48"/>
        <end position="80"/>
    </location>
</feature>
<dbReference type="Gene3D" id="2.60.220.30">
    <property type="match status" value="2"/>
</dbReference>
<keyword evidence="8" id="KW-0206">Cytoskeleton</keyword>
<evidence type="ECO:0000256" key="7">
    <source>
        <dbReference type="ARBA" id="ARBA00023136"/>
    </source>
</evidence>
<reference evidence="13 14" key="1">
    <citation type="submission" date="2024-05" db="EMBL/GenBank/DDBJ databases">
        <authorList>
            <person name="Wallberg A."/>
        </authorList>
    </citation>
    <scope>NUCLEOTIDE SEQUENCE [LARGE SCALE GENOMIC DNA]</scope>
</reference>
<feature type="compositionally biased region" description="Polar residues" evidence="10">
    <location>
        <begin position="3402"/>
        <end position="3411"/>
    </location>
</feature>
<dbReference type="SUPFAM" id="SSF48403">
    <property type="entry name" value="Ankyrin repeat"/>
    <property type="match status" value="2"/>
</dbReference>
<comment type="subcellular location">
    <subcellularLocation>
        <location evidence="1">Cytoplasm</location>
        <location evidence="1">Cytoskeleton</location>
    </subcellularLocation>
    <subcellularLocation>
        <location evidence="2">Membrane</location>
    </subcellularLocation>
</comment>
<feature type="compositionally biased region" description="Polar residues" evidence="10">
    <location>
        <begin position="4572"/>
        <end position="4589"/>
    </location>
</feature>
<feature type="repeat" description="ANK" evidence="9">
    <location>
        <begin position="341"/>
        <end position="373"/>
    </location>
</feature>
<feature type="compositionally biased region" description="Polar residues" evidence="10">
    <location>
        <begin position="2055"/>
        <end position="2078"/>
    </location>
</feature>
<dbReference type="PROSITE" id="PS50088">
    <property type="entry name" value="ANK_REPEAT"/>
    <property type="match status" value="21"/>
</dbReference>
<dbReference type="PROSITE" id="PS50017">
    <property type="entry name" value="DEATH_DOMAIN"/>
    <property type="match status" value="1"/>
</dbReference>
<dbReference type="GO" id="GO:0007165">
    <property type="term" value="P:signal transduction"/>
    <property type="evidence" value="ECO:0007669"/>
    <property type="project" value="InterPro"/>
</dbReference>
<comment type="caution">
    <text evidence="13">The sequence shown here is derived from an EMBL/GenBank/DDBJ whole genome shotgun (WGS) entry which is preliminary data.</text>
</comment>
<feature type="region of interest" description="Disordered" evidence="10">
    <location>
        <begin position="2281"/>
        <end position="2326"/>
    </location>
</feature>
<feature type="compositionally biased region" description="Low complexity" evidence="10">
    <location>
        <begin position="1953"/>
        <end position="1965"/>
    </location>
</feature>
<dbReference type="InterPro" id="IPR051165">
    <property type="entry name" value="Multifunctional_ANK_Repeat"/>
</dbReference>
<feature type="compositionally biased region" description="Low complexity" evidence="10">
    <location>
        <begin position="2192"/>
        <end position="2211"/>
    </location>
</feature>
<feature type="region of interest" description="Disordered" evidence="10">
    <location>
        <begin position="2417"/>
        <end position="2472"/>
    </location>
</feature>
<name>A0AAV2PG05_MEGNR</name>
<dbReference type="InterPro" id="IPR000488">
    <property type="entry name" value="Death_dom"/>
</dbReference>
<feature type="repeat" description="ANK" evidence="9">
    <location>
        <begin position="539"/>
        <end position="571"/>
    </location>
</feature>
<feature type="region of interest" description="Disordered" evidence="10">
    <location>
        <begin position="3334"/>
        <end position="3443"/>
    </location>
</feature>
<feature type="repeat" description="ANK" evidence="9">
    <location>
        <begin position="81"/>
        <end position="113"/>
    </location>
</feature>
<evidence type="ECO:0000256" key="5">
    <source>
        <dbReference type="ARBA" id="ARBA00022737"/>
    </source>
</evidence>
<evidence type="ECO:0000259" key="12">
    <source>
        <dbReference type="PROSITE" id="PS51145"/>
    </source>
</evidence>
<dbReference type="FunFam" id="1.25.40.20:FF:000003">
    <property type="entry name" value="Ankyrin, isoform B"/>
    <property type="match status" value="1"/>
</dbReference>
<feature type="region of interest" description="Disordered" evidence="10">
    <location>
        <begin position="2052"/>
        <end position="2237"/>
    </location>
</feature>
<dbReference type="Pfam" id="PF00791">
    <property type="entry name" value="ZU5"/>
    <property type="match status" value="1"/>
</dbReference>
<feature type="compositionally biased region" description="Low complexity" evidence="10">
    <location>
        <begin position="3412"/>
        <end position="3426"/>
    </location>
</feature>
<feature type="compositionally biased region" description="Low complexity" evidence="10">
    <location>
        <begin position="2141"/>
        <end position="2154"/>
    </location>
</feature>
<feature type="compositionally biased region" description="Basic and acidic residues" evidence="10">
    <location>
        <begin position="4262"/>
        <end position="4273"/>
    </location>
</feature>
<feature type="region of interest" description="Disordered" evidence="10">
    <location>
        <begin position="3976"/>
        <end position="4012"/>
    </location>
</feature>
<dbReference type="Pfam" id="PF13637">
    <property type="entry name" value="Ank_4"/>
    <property type="match status" value="1"/>
</dbReference>
<dbReference type="PRINTS" id="PR01415">
    <property type="entry name" value="ANKYRIN"/>
</dbReference>
<feature type="repeat" description="ANK" evidence="9">
    <location>
        <begin position="308"/>
        <end position="340"/>
    </location>
</feature>
<evidence type="ECO:0000256" key="9">
    <source>
        <dbReference type="PROSITE-ProRule" id="PRU00023"/>
    </source>
</evidence>
<dbReference type="Pfam" id="PF17809">
    <property type="entry name" value="UPA_2"/>
    <property type="match status" value="1"/>
</dbReference>
<feature type="compositionally biased region" description="Low complexity" evidence="10">
    <location>
        <begin position="4515"/>
        <end position="4536"/>
    </location>
</feature>
<evidence type="ECO:0000313" key="13">
    <source>
        <dbReference type="EMBL" id="CAL4058757.1"/>
    </source>
</evidence>
<feature type="repeat" description="ANK" evidence="9">
    <location>
        <begin position="440"/>
        <end position="472"/>
    </location>
</feature>
<evidence type="ECO:0000256" key="1">
    <source>
        <dbReference type="ARBA" id="ARBA00004245"/>
    </source>
</evidence>
<dbReference type="FunFam" id="2.60.220.30:FF:000001">
    <property type="entry name" value="Ankyrin-3 isoform 2"/>
    <property type="match status" value="1"/>
</dbReference>
<feature type="compositionally biased region" description="Basic and acidic residues" evidence="10">
    <location>
        <begin position="2608"/>
        <end position="2648"/>
    </location>
</feature>
<feature type="compositionally biased region" description="Basic and acidic residues" evidence="10">
    <location>
        <begin position="3110"/>
        <end position="3122"/>
    </location>
</feature>
<dbReference type="InterPro" id="IPR002110">
    <property type="entry name" value="Ankyrin_rpt"/>
</dbReference>
<dbReference type="PANTHER" id="PTHR24123">
    <property type="entry name" value="ANKYRIN REPEAT-CONTAINING"/>
    <property type="match status" value="1"/>
</dbReference>
<feature type="compositionally biased region" description="Basic and acidic residues" evidence="10">
    <location>
        <begin position="3024"/>
        <end position="3039"/>
    </location>
</feature>
<feature type="region of interest" description="Disordered" evidence="10">
    <location>
        <begin position="3555"/>
        <end position="3584"/>
    </location>
</feature>
<feature type="compositionally biased region" description="Polar residues" evidence="10">
    <location>
        <begin position="3235"/>
        <end position="3272"/>
    </location>
</feature>
<dbReference type="GO" id="GO:0016020">
    <property type="term" value="C:membrane"/>
    <property type="evidence" value="ECO:0007669"/>
    <property type="project" value="UniProtKB-SubCell"/>
</dbReference>
<dbReference type="Pfam" id="PF12796">
    <property type="entry name" value="Ank_2"/>
    <property type="match status" value="7"/>
</dbReference>
<feature type="region of interest" description="Disordered" evidence="10">
    <location>
        <begin position="2909"/>
        <end position="2929"/>
    </location>
</feature>
<feature type="repeat" description="ANK" evidence="9">
    <location>
        <begin position="671"/>
        <end position="703"/>
    </location>
</feature>
<protein>
    <recommendedName>
        <fullName evidence="15">Ankyrin</fullName>
    </recommendedName>
</protein>
<feature type="compositionally biased region" description="Low complexity" evidence="10">
    <location>
        <begin position="3218"/>
        <end position="3230"/>
    </location>
</feature>
<feature type="compositionally biased region" description="Polar residues" evidence="10">
    <location>
        <begin position="2098"/>
        <end position="2134"/>
    </location>
</feature>
<feature type="compositionally biased region" description="Polar residues" evidence="10">
    <location>
        <begin position="3280"/>
        <end position="3298"/>
    </location>
</feature>
<feature type="compositionally biased region" description="Acidic residues" evidence="10">
    <location>
        <begin position="3356"/>
        <end position="3366"/>
    </location>
</feature>
<feature type="compositionally biased region" description="Basic and acidic residues" evidence="10">
    <location>
        <begin position="3142"/>
        <end position="3167"/>
    </location>
</feature>
<feature type="compositionally biased region" description="Basic and acidic residues" evidence="10">
    <location>
        <begin position="3181"/>
        <end position="3191"/>
    </location>
</feature>
<evidence type="ECO:0000256" key="6">
    <source>
        <dbReference type="ARBA" id="ARBA00023043"/>
    </source>
</evidence>
<dbReference type="EMBL" id="CAXKWB010000037">
    <property type="protein sequence ID" value="CAL4058757.1"/>
    <property type="molecule type" value="Genomic_DNA"/>
</dbReference>
<feature type="compositionally biased region" description="Polar residues" evidence="10">
    <location>
        <begin position="2575"/>
        <end position="2587"/>
    </location>
</feature>
<keyword evidence="5" id="KW-0677">Repeat</keyword>
<evidence type="ECO:0000256" key="4">
    <source>
        <dbReference type="ARBA" id="ARBA00022553"/>
    </source>
</evidence>
<feature type="domain" description="ZU5" evidence="12">
    <location>
        <begin position="959"/>
        <end position="1116"/>
    </location>
</feature>
<dbReference type="FunFam" id="1.25.40.20:FF:000095">
    <property type="entry name" value="Ankyrin 2, isoform J"/>
    <property type="match status" value="1"/>
</dbReference>
<evidence type="ECO:0000256" key="10">
    <source>
        <dbReference type="SAM" id="MobiDB-lite"/>
    </source>
</evidence>
<dbReference type="Pfam" id="PF00531">
    <property type="entry name" value="Death"/>
    <property type="match status" value="1"/>
</dbReference>
<dbReference type="SMART" id="SM00005">
    <property type="entry name" value="DEATH"/>
    <property type="match status" value="1"/>
</dbReference>
<feature type="repeat" description="ANK" evidence="9">
    <location>
        <begin position="147"/>
        <end position="170"/>
    </location>
</feature>
<feature type="repeat" description="ANK" evidence="9">
    <location>
        <begin position="209"/>
        <end position="241"/>
    </location>
</feature>
<feature type="compositionally biased region" description="Basic and acidic residues" evidence="10">
    <location>
        <begin position="2288"/>
        <end position="2308"/>
    </location>
</feature>
<feature type="compositionally biased region" description="Basic and acidic residues" evidence="10">
    <location>
        <begin position="1752"/>
        <end position="1799"/>
    </location>
</feature>
<feature type="repeat" description="ANK" evidence="9">
    <location>
        <begin position="605"/>
        <end position="637"/>
    </location>
</feature>
<feature type="repeat" description="ANK" evidence="9">
    <location>
        <begin position="407"/>
        <end position="439"/>
    </location>
</feature>
<gene>
    <name evidence="13" type="ORF">MNOR_LOCUS201</name>
</gene>
<feature type="repeat" description="ANK" evidence="9">
    <location>
        <begin position="114"/>
        <end position="146"/>
    </location>
</feature>
<feature type="repeat" description="ANK" evidence="9">
    <location>
        <begin position="704"/>
        <end position="736"/>
    </location>
</feature>
<dbReference type="CDD" id="cd08317">
    <property type="entry name" value="Death_ank"/>
    <property type="match status" value="1"/>
</dbReference>
<dbReference type="Gene3D" id="1.25.40.20">
    <property type="entry name" value="Ankyrin repeat-containing domain"/>
    <property type="match status" value="3"/>
</dbReference>
<feature type="region of interest" description="Disordered" evidence="10">
    <location>
        <begin position="3724"/>
        <end position="3774"/>
    </location>
</feature>
<evidence type="ECO:0000256" key="3">
    <source>
        <dbReference type="ARBA" id="ARBA00022490"/>
    </source>
</evidence>
<feature type="region of interest" description="Disordered" evidence="10">
    <location>
        <begin position="2516"/>
        <end position="2648"/>
    </location>
</feature>
<dbReference type="SMART" id="SM00218">
    <property type="entry name" value="ZU5"/>
    <property type="match status" value="1"/>
</dbReference>
<feature type="domain" description="ZU5" evidence="12">
    <location>
        <begin position="1118"/>
        <end position="1265"/>
    </location>
</feature>
<feature type="compositionally biased region" description="Low complexity" evidence="10">
    <location>
        <begin position="2079"/>
        <end position="2095"/>
    </location>
</feature>
<sequence length="4605" mass="511657">MFIIYKILFFSSQTDGSASFLRAARAGNLEKVLEFLKTNTDINTCNANGLNALHLASKEGHINVVKELINRGANVDSATKKGNTALHIASLAGQEEIVKVLVQNSALVNTQSQNGFTPLYMAAQENHDTVVRYLLGNNANQSLATEDGFTPLAVALQQGHDKVVAVLLENDTRGKVRLPALHIAAKKDDTKAAALLLHTDHNPDVTSKSGFTPLHIAAHYGNENIANLLIQRGADVNYIAKHQITPLHVASKWGKGNMVSLLIDKGANLEAKTRDGLTPLHCAARSGHETVVDMLLEKGAPITSKTKNGLAPLHMASQGDHVDAARILLYHKAPVDDVTVDFLTALHVAAHCGHVKVAKLLLDRKGDANSRALNGFTPLHIACKKNRIKVVELLLKHGASIEATTESGLTPLHVASFMGCMNIVIYLIQHGASADVPTVRGETPLHLAARANQTDIIRILLRNGAQVDARAREQQTALHIASRLGNSDIVVLLLQHGAAVDATTKDHYTALHIAAKEGQEEVASVLLEHNASLTATTKKGFTPLHLAAKYGNMKVARLLLQKDAPVDAQGKNGVTPLHVAAHYDHQNVALLLLDKGASPHATAKNGYTPLHIAARKNQMDIATTLLEYGASANAESKAGFSPLHLSAQEGHTDMSTLLIEHGAAPDVSAKNGLSPLHLCAQEDRVSVAAILVKHGAGIDPATKAGYTPLHVASHFGQMNMVRFLLQHGAKVHSDTTHGYTPLHQAAQQGHTQVVNVLLENKAEPNAETKDGKTALSIAQRLGYISVVETLKIVTETTITTTTTTVTEDKYKVVVPETMHETFMSESEDEGGDDTMLGDQSYRYLTVDEMKSLGDDSMPMDTTKDEKMDVSFISNLSAAPPQAPVDQLSPQHQKEQQQYTFTGNFAPDNVDICKTPILAGYKSFQSLGSVNRSSVYSFLSLDDLDGQAIPDNQWPFLKRFLVSFMVDARGGAMRGCRHSGVRVIIPPRKAGAPMRITCRYLKKDKLVHAPPLMEGEALGSRILEMGPSGAKFLGPVIIEVPHFASLRGKEREIVILRSDNGETWREHTLEATEEAVQEVLNESFDGEDLKQLEDLNTNRITRILTTDFPQYFAIVTRIRQEVHAIGPEGGMVSSTVVPQVQAVFPQGALTKKIKVGLQAQPIQSDLVAKLLGNRVAVSPIVTVEPRRRKFHKPITLTIPVPQAASKGMINQYSGEAPTLRLLCSITGGTTRAQWEDVTGSTPLTFVNDCVSFTTTVSARFWLMDCSNIPEATKMATELYREAIHVPFQAKFVVFSKRHQLEEARVRVFCMTDDREDKTLETQEHFVEVTKSRDVEVLEGKPQYLEFAGNVVPVTKSGDQLAFNFYAFRENRLPFTVRVKDQHSDPAGRIAFMRQPKVGRGDPPQTPICNLNIALPDNIQPEPAPSEPDLLALEKKYSFLSISKADTIHKADLRLSDISNMLGNDWVGLAHELDISDSDINLIKSQYPDNVSQQAIVMLRLWMQTSGTNKSATGNALEKGLRKISREDIVNQCIFNVELVTDDIEKAMAKAHLDQSGFDAFRDELGPSRDATFIRDVSLDVSYDEQDLMKEAESAEEEEENHKAYPDKSTREQHRVADLSPTYETEEKKYAGEEKIVKENIIMEEKVNSKEEKKKNEESNILDEYSMMEEYLSKSESVPVIKESKVDKVVEEKPSLKDDEMIQMKYVQENKIEVPVTNESKVDKVLEEKLSLKDDEMIQMKYVQENKIEESKVEKIEKAQVDTQNEKKIEEYKSEKRNEDKHDLQEQELTIKDVQQEEHSKLSATTQEPVIDTQKLAETKLAENITAETVSSSVDGIDSTTTKTERREIITGEDGSIQERVVVEKVTKQEVTVPSEDVQMFEVAKEPLVYGQLQDQSGTTISERTEINTNEDGSIERTVITTKEDGSIEKHVFIEQSTTNKSDKPSVEARLLTETISSSIPDKSSSTTERRSFTTSDDGSGVEEHIIIEKRTTTVIDEKETQEDKSEMLQKLGEELGRLDEKLEEKFKEKRTREEPEVLGGLSAVQEETLVAKRRSQVNPNKPESSQVVVDQLQTSPDGQTTITTNIIKTTTSTSYTPDRFTQTSVESSQMSSERGTAEVTSAGDTEQGEQQTTMLMGQGTHESTSQSQQVEEQPSALSRDQDVGVVFTERKEYGGGVKQPAAETTGQHSHIAPSPTSHPTQQTTPSQPLSPLIKEETSSVSRPTRRHERNLSQATNIFMGVMPAEGKPDAKAEIQKAIQEEAPIADNVGPYNERRQFWETKTLQSFESKGSDTDTGKTEETVVETKKDSMITTDSEDEYISQRDDPVSYENEAFEGTDKIDVPSQAGNERCTSPFEVVRSLQSETPELPSPEDVAFKDVSTKREIFEKEIKRQSMELEESQSWKRSSKEYDDKVIVTEESQSHMHEENRSKHDKEQKIHEVLKEDKSIIKEKTEIEKKSKEENKTKEDTKITSSETVTELEKKLFKKSDEIITSHEKIENIESSKLKSDEIVKQNKEVTHTELSSANHKEFKEEKLIREEKKEIKTDSHSKVDIKKTEEKFESKSKSSSKAKEVFQTDSLESNTTSQEEIIEDDITRLEETSDEEQDEVQIKQEPIVEQKVTEETRVMGDSHETTVRETTTTRKGDAEERVIKETKTLETFMADGSTVKSTSITTFTTQLDKTDSEELSDDSIPKEEKYSIESLKDSSLEIKPISQPLTSPIKVPEEKVQDVVWEVSQERSDEVVSETVQDIPSHEHITHHSVKDVSNKSEDVVKKVQLSEEEARKLAIEIVEEVKTEAIKRSPLVTPSQSMKGFKDIDLPTPGPKSAFTIETSSKIEKYIQEKLSEEVDENALRLIESVTAKKSEILQKKLQGKQFQISVDITDEDLRCSAAELSPVEHHMERLRQMTEDENFRYPREPSEADESEGSMIINETLEDDDVSYEYNQATQMINKTLDAVKASDLTNSGQKTETRSKIGIITEEKVPEQINLSNSEVTETARQIVKEITEKAQESEAVKLASLDTIEQREQRGSSSHEHSRTPSPHSSRKGSWMDDEELRREFRRDYEDKKKMFKLTSDKEDNVFDDEVVIKTSEIKEVLKESTKDYHDITISHQKSEESHSQIHMESSMTESMEESSAAESSRYFEGKMRSEITVIKEGKESETDRRSSSSCEEVIMRKKYHTDEFKRKSGTDFDANSTSSSSEKGESPYFTAGEGTSDSRSVSRPCSSDVEALISGTTGTSEYETACTSQDTSQRSNTSQEYQTAASSLSSRDSMKSVDSESSGNLGSIELSETSETLVPSAMELERDMDLLDQEEFLEEERIIAGHSHQKVIPQLTIQSETPVSEDSPSPFGIESEGEADSDSKDDDIRTTSKMKRSIEMTFHPEPTPLRESTKTVPVSVPSGSKNDSVASSLEESTVSEVSVKTVLEKSQGESSDTNMTISSVSEQLASSIEYLEESDQQIYRTDSSVLTTESGSSGVPHSVTITATSVQTTNNQKTATMCTQVTSETHRDIEEIEKYESEQKQFFRANGPTEVDYVPEYDDASVQRNSQWPVEAPAVPPTTSGVSTGPSEGPQKVTSTEESCETEADQEYGQMIREGDISELAEAELQYTLDDQPEADMSSMLVVDEPIERPKTPEPGYVPPPTLHTQVTVDSADEPEEFTEVDKRFSAVFSMTYEEREEGARSLGYSSMSVDIPDITISEHTTPMPDQYCYPDLEREEDFPECRALAEAQEKSNNDIPGTPGSQESASTGASRKSSTTDSEQGQEYCLDDVMKSQDYSDYGSFEIVGADDILDSSEYERTLNMHEERMMQMTLIKEEEEEEEIGKNKNNTSPVQMPSQLKAVRIEKKEPPEALVIDDEEFVAADETIEEKKRWLELLFEEELIAEESRKAAYDYHQQSLVEHVYSGPLEDIEEEREDVEKRDHSQVAKPSSLSSTPEYDVLAGRKFFTRSGEHDDVSINSLQSLQDFENLEKEVAVDGIPRRTSSGSQESLNGKKYESKSGQGDDISIGSFSSLSEFEKLEEECVIVEEIEKKAKIEEAMLSEIEEGHESQVSESESCETLSDAGQGSADGDDYEERMFEIDEIIRQAQSNVEGFNKKNKTHYDGVRLSDIVGSGSADATESSLIDRTTSFGRDSLEEAQVPELEFDASSSKTKGISVKVSKNSDIMTISSDSIEEPKSMVREQSQDSLEKLIAPLTGSAENMTTSVDSIEFTSKQDPMTISTDSLDDRKRKVDPMSISTDSIDPARRDMMTTSVDSLGRDDSSGRDADISSGSEQIGRRIGPDGIMECSIDSLGGISFGDPTSSQATNATYQYDTDSMMSSFTSGCSNTLVATGEETSDIMTSSMYLPEGELPSDTNQRHMQYIQTGAGAVVETVTDSNEPGFSRTIHRMVELPPEAHQVTFTGPNAQRKLTDYMERFNAGEDSIEEERVDEHGNVHTRRVVQKRILVDPAEATHFGISSSDPNVQETEEIDKHGNVTRIVKRTVVTTETVEVDLDTGEPILKPTQTVDSSFTSSYQSSPSRNSRIPRPTSHVAAPTSHVAVPQPPPGLPLEPNTVSGVADEDRSNIHSYSSDESENVTTTQTRIIKRPEIDGENAYEEY</sequence>
<feature type="compositionally biased region" description="Polar residues" evidence="10">
    <location>
        <begin position="3336"/>
        <end position="3348"/>
    </location>
</feature>
<feature type="compositionally biased region" description="Polar residues" evidence="10">
    <location>
        <begin position="3433"/>
        <end position="3443"/>
    </location>
</feature>
<feature type="compositionally biased region" description="Basic and acidic residues" evidence="10">
    <location>
        <begin position="2526"/>
        <end position="2574"/>
    </location>
</feature>
<feature type="region of interest" description="Disordered" evidence="10">
    <location>
        <begin position="3820"/>
        <end position="3840"/>
    </location>
</feature>
<feature type="domain" description="Death" evidence="11">
    <location>
        <begin position="1449"/>
        <end position="1529"/>
    </location>
</feature>
<evidence type="ECO:0000256" key="8">
    <source>
        <dbReference type="ARBA" id="ARBA00023212"/>
    </source>
</evidence>
<dbReference type="InterPro" id="IPR036770">
    <property type="entry name" value="Ankyrin_rpt-contain_sf"/>
</dbReference>
<feature type="compositionally biased region" description="Polar residues" evidence="10">
    <location>
        <begin position="3931"/>
        <end position="3940"/>
    </location>
</feature>
<feature type="region of interest" description="Disordered" evidence="10">
    <location>
        <begin position="4048"/>
        <end position="4076"/>
    </location>
</feature>
<dbReference type="PROSITE" id="PS51145">
    <property type="entry name" value="ZU5"/>
    <property type="match status" value="2"/>
</dbReference>
<dbReference type="PANTHER" id="PTHR24123:SF141">
    <property type="entry name" value="ANKYRIN 2, ISOFORM U"/>
    <property type="match status" value="1"/>
</dbReference>
<feature type="region of interest" description="Disordered" evidence="10">
    <location>
        <begin position="4217"/>
        <end position="4288"/>
    </location>
</feature>
<feature type="compositionally biased region" description="Basic and acidic residues" evidence="10">
    <location>
        <begin position="2417"/>
        <end position="2469"/>
    </location>
</feature>
<feature type="repeat" description="ANK" evidence="9">
    <location>
        <begin position="275"/>
        <end position="307"/>
    </location>
</feature>
<dbReference type="GO" id="GO:0005856">
    <property type="term" value="C:cytoskeleton"/>
    <property type="evidence" value="ECO:0007669"/>
    <property type="project" value="UniProtKB-SubCell"/>
</dbReference>
<feature type="compositionally biased region" description="Polar residues" evidence="10">
    <location>
        <begin position="3986"/>
        <end position="3995"/>
    </location>
</feature>
<evidence type="ECO:0008006" key="15">
    <source>
        <dbReference type="Google" id="ProtNLM"/>
    </source>
</evidence>
<dbReference type="InterPro" id="IPR011029">
    <property type="entry name" value="DEATH-like_dom_sf"/>
</dbReference>
<feature type="compositionally biased region" description="Polar residues" evidence="10">
    <location>
        <begin position="3739"/>
        <end position="3767"/>
    </location>
</feature>
<dbReference type="SMART" id="SM00248">
    <property type="entry name" value="ANK"/>
    <property type="match status" value="23"/>
</dbReference>
<keyword evidence="3" id="KW-0963">Cytoplasm</keyword>
<feature type="compositionally biased region" description="Polar residues" evidence="10">
    <location>
        <begin position="3830"/>
        <end position="3840"/>
    </location>
</feature>
<feature type="repeat" description="ANK" evidence="9">
    <location>
        <begin position="572"/>
        <end position="604"/>
    </location>
</feature>
<dbReference type="SUPFAM" id="SSF47986">
    <property type="entry name" value="DEATH domain"/>
    <property type="match status" value="1"/>
</dbReference>
<feature type="region of interest" description="Disordered" evidence="10">
    <location>
        <begin position="1587"/>
        <end position="1614"/>
    </location>
</feature>
<keyword evidence="4" id="KW-0597">Phosphoprotein</keyword>
<feature type="repeat" description="ANK" evidence="9">
    <location>
        <begin position="638"/>
        <end position="670"/>
    </location>
</feature>
<feature type="region of interest" description="Disordered" evidence="10">
    <location>
        <begin position="3110"/>
        <end position="3300"/>
    </location>
</feature>
<feature type="compositionally biased region" description="Polar residues" evidence="10">
    <location>
        <begin position="3562"/>
        <end position="3582"/>
    </location>
</feature>
<feature type="repeat" description="ANK" evidence="9">
    <location>
        <begin position="506"/>
        <end position="538"/>
    </location>
</feature>
<feature type="compositionally biased region" description="Basic and acidic residues" evidence="10">
    <location>
        <begin position="1598"/>
        <end position="1614"/>
    </location>
</feature>
<dbReference type="FunFam" id="1.25.40.20:FF:000001">
    <property type="entry name" value="Ankyrin-2 isoform 2"/>
    <property type="match status" value="1"/>
</dbReference>
<dbReference type="Pfam" id="PF00023">
    <property type="entry name" value="Ank"/>
    <property type="match status" value="3"/>
</dbReference>
<evidence type="ECO:0000256" key="2">
    <source>
        <dbReference type="ARBA" id="ARBA00004370"/>
    </source>
</evidence>
<feature type="region of interest" description="Disordered" evidence="10">
    <location>
        <begin position="4502"/>
        <end position="4605"/>
    </location>
</feature>
<feature type="compositionally biased region" description="Polar residues" evidence="10">
    <location>
        <begin position="4217"/>
        <end position="4228"/>
    </location>
</feature>
<feature type="repeat" description="ANK" evidence="9">
    <location>
        <begin position="374"/>
        <end position="406"/>
    </location>
</feature>
<proteinExistence type="predicted"/>
<organism evidence="13 14">
    <name type="scientific">Meganyctiphanes norvegica</name>
    <name type="common">Northern krill</name>
    <name type="synonym">Thysanopoda norvegica</name>
    <dbReference type="NCBI Taxonomy" id="48144"/>
    <lineage>
        <taxon>Eukaryota</taxon>
        <taxon>Metazoa</taxon>
        <taxon>Ecdysozoa</taxon>
        <taxon>Arthropoda</taxon>
        <taxon>Crustacea</taxon>
        <taxon>Multicrustacea</taxon>
        <taxon>Malacostraca</taxon>
        <taxon>Eumalacostraca</taxon>
        <taxon>Eucarida</taxon>
        <taxon>Euphausiacea</taxon>
        <taxon>Euphausiidae</taxon>
        <taxon>Meganyctiphanes</taxon>
    </lineage>
</organism>
<feature type="repeat" description="ANK" evidence="9">
    <location>
        <begin position="737"/>
        <end position="769"/>
    </location>
</feature>
<evidence type="ECO:0000313" key="14">
    <source>
        <dbReference type="Proteomes" id="UP001497623"/>
    </source>
</evidence>
<feature type="repeat" description="ANK" evidence="9">
    <location>
        <begin position="242"/>
        <end position="274"/>
    </location>
</feature>
<dbReference type="Proteomes" id="UP001497623">
    <property type="component" value="Unassembled WGS sequence"/>
</dbReference>
<feature type="compositionally biased region" description="Basic and acidic residues" evidence="10">
    <location>
        <begin position="2909"/>
        <end position="2920"/>
    </location>
</feature>
<keyword evidence="7" id="KW-0472">Membrane</keyword>
<feature type="region of interest" description="Disordered" evidence="10">
    <location>
        <begin position="3010"/>
        <end position="3055"/>
    </location>
</feature>
<feature type="non-terminal residue" evidence="13">
    <location>
        <position position="4605"/>
    </location>
</feature>